<sequence>MKTRRTEQGVLEVLIKWKKLPEFENSWELVEKMRQEFPEFLLEAKTVVVVRALSFLGAFSPYYTINNEGVSLILKILVSLLSPTAFALGPINFVDYELTQVELRWRNIWWESSGVDFSVCLLMMVLDTLLFCAIGPHCDKVLPKEYGLQYPWIFIFKTKRKGLLKKEKVVNNCSFGFKVKNAGISSEPERNLLG</sequence>
<dbReference type="Gene3D" id="2.40.50.40">
    <property type="match status" value="1"/>
</dbReference>
<dbReference type="GO" id="GO:0005319">
    <property type="term" value="F:lipid transporter activity"/>
    <property type="evidence" value="ECO:0007669"/>
    <property type="project" value="TreeGrafter"/>
</dbReference>
<keyword evidence="4" id="KW-1185">Reference proteome</keyword>
<keyword evidence="3" id="KW-0067">ATP-binding</keyword>
<protein>
    <submittedName>
        <fullName evidence="3">ATP-binding cassette sub- A member 1</fullName>
    </submittedName>
</protein>
<dbReference type="InterPro" id="IPR000953">
    <property type="entry name" value="Chromo/chromo_shadow_dom"/>
</dbReference>
<dbReference type="PANTHER" id="PTHR19229">
    <property type="entry name" value="ATP-BINDING CASSETTE TRANSPORTER SUBFAMILY A ABCA"/>
    <property type="match status" value="1"/>
</dbReference>
<keyword evidence="1" id="KW-1133">Transmembrane helix</keyword>
<dbReference type="Gramene" id="Psat03G0256900-T1">
    <property type="protein sequence ID" value="KAI5427196.1"/>
    <property type="gene ID" value="KIW84_032569"/>
</dbReference>
<dbReference type="SUPFAM" id="SSF54160">
    <property type="entry name" value="Chromo domain-like"/>
    <property type="match status" value="1"/>
</dbReference>
<comment type="caution">
    <text evidence="3">The sequence shown here is derived from an EMBL/GenBank/DDBJ whole genome shotgun (WGS) entry which is preliminary data.</text>
</comment>
<dbReference type="Proteomes" id="UP001058974">
    <property type="component" value="Chromosome 3"/>
</dbReference>
<dbReference type="AlphaFoldDB" id="A0A9D4XTL8"/>
<dbReference type="InterPro" id="IPR026082">
    <property type="entry name" value="ABCA"/>
</dbReference>
<feature type="transmembrane region" description="Helical" evidence="1">
    <location>
        <begin position="114"/>
        <end position="134"/>
    </location>
</feature>
<reference evidence="3 4" key="1">
    <citation type="journal article" date="2022" name="Nat. Genet.">
        <title>Improved pea reference genome and pan-genome highlight genomic features and evolutionary characteristics.</title>
        <authorList>
            <person name="Yang T."/>
            <person name="Liu R."/>
            <person name="Luo Y."/>
            <person name="Hu S."/>
            <person name="Wang D."/>
            <person name="Wang C."/>
            <person name="Pandey M.K."/>
            <person name="Ge S."/>
            <person name="Xu Q."/>
            <person name="Li N."/>
            <person name="Li G."/>
            <person name="Huang Y."/>
            <person name="Saxena R.K."/>
            <person name="Ji Y."/>
            <person name="Li M."/>
            <person name="Yan X."/>
            <person name="He Y."/>
            <person name="Liu Y."/>
            <person name="Wang X."/>
            <person name="Xiang C."/>
            <person name="Varshney R.K."/>
            <person name="Ding H."/>
            <person name="Gao S."/>
            <person name="Zong X."/>
        </authorList>
    </citation>
    <scope>NUCLEOTIDE SEQUENCE [LARGE SCALE GENOMIC DNA]</scope>
    <source>
        <strain evidence="3 4">cv. Zhongwan 6</strain>
    </source>
</reference>
<gene>
    <name evidence="3" type="ORF">KIW84_032569</name>
</gene>
<feature type="domain" description="Chromo" evidence="2">
    <location>
        <begin position="1"/>
        <end position="43"/>
    </location>
</feature>
<keyword evidence="1" id="KW-0472">Membrane</keyword>
<dbReference type="PROSITE" id="PS50013">
    <property type="entry name" value="CHROMO_2"/>
    <property type="match status" value="1"/>
</dbReference>
<dbReference type="GO" id="GO:0005524">
    <property type="term" value="F:ATP binding"/>
    <property type="evidence" value="ECO:0007669"/>
    <property type="project" value="UniProtKB-KW"/>
</dbReference>
<evidence type="ECO:0000256" key="1">
    <source>
        <dbReference type="SAM" id="Phobius"/>
    </source>
</evidence>
<dbReference type="InterPro" id="IPR016197">
    <property type="entry name" value="Chromo-like_dom_sf"/>
</dbReference>
<dbReference type="GO" id="GO:0016020">
    <property type="term" value="C:membrane"/>
    <property type="evidence" value="ECO:0007669"/>
    <property type="project" value="InterPro"/>
</dbReference>
<proteinExistence type="predicted"/>
<dbReference type="EMBL" id="JAMSHJ010000003">
    <property type="protein sequence ID" value="KAI5427196.1"/>
    <property type="molecule type" value="Genomic_DNA"/>
</dbReference>
<keyword evidence="3" id="KW-0547">Nucleotide-binding</keyword>
<dbReference type="GO" id="GO:0140359">
    <property type="term" value="F:ABC-type transporter activity"/>
    <property type="evidence" value="ECO:0007669"/>
    <property type="project" value="InterPro"/>
</dbReference>
<evidence type="ECO:0000313" key="3">
    <source>
        <dbReference type="EMBL" id="KAI5427196.1"/>
    </source>
</evidence>
<keyword evidence="1" id="KW-0812">Transmembrane</keyword>
<evidence type="ECO:0000313" key="4">
    <source>
        <dbReference type="Proteomes" id="UP001058974"/>
    </source>
</evidence>
<name>A0A9D4XTL8_PEA</name>
<accession>A0A9D4XTL8</accession>
<organism evidence="3 4">
    <name type="scientific">Pisum sativum</name>
    <name type="common">Garden pea</name>
    <name type="synonym">Lathyrus oleraceus</name>
    <dbReference type="NCBI Taxonomy" id="3888"/>
    <lineage>
        <taxon>Eukaryota</taxon>
        <taxon>Viridiplantae</taxon>
        <taxon>Streptophyta</taxon>
        <taxon>Embryophyta</taxon>
        <taxon>Tracheophyta</taxon>
        <taxon>Spermatophyta</taxon>
        <taxon>Magnoliopsida</taxon>
        <taxon>eudicotyledons</taxon>
        <taxon>Gunneridae</taxon>
        <taxon>Pentapetalae</taxon>
        <taxon>rosids</taxon>
        <taxon>fabids</taxon>
        <taxon>Fabales</taxon>
        <taxon>Fabaceae</taxon>
        <taxon>Papilionoideae</taxon>
        <taxon>50 kb inversion clade</taxon>
        <taxon>NPAAA clade</taxon>
        <taxon>Hologalegina</taxon>
        <taxon>IRL clade</taxon>
        <taxon>Fabeae</taxon>
        <taxon>Lathyrus</taxon>
    </lineage>
</organism>
<feature type="transmembrane region" description="Helical" evidence="1">
    <location>
        <begin position="72"/>
        <end position="94"/>
    </location>
</feature>
<evidence type="ECO:0000259" key="2">
    <source>
        <dbReference type="PROSITE" id="PS50013"/>
    </source>
</evidence>
<dbReference type="PANTHER" id="PTHR19229:SF267">
    <property type="entry name" value="ABC TRANSPORTER A FAMILY MEMBER 1"/>
    <property type="match status" value="1"/>
</dbReference>